<keyword evidence="5" id="KW-0472">Membrane</keyword>
<evidence type="ECO:0000259" key="6">
    <source>
        <dbReference type="Pfam" id="PF00135"/>
    </source>
</evidence>
<feature type="domain" description="Carboxylesterase type B" evidence="6">
    <location>
        <begin position="273"/>
        <end position="629"/>
    </location>
</feature>
<dbReference type="PROSITE" id="PS00941">
    <property type="entry name" value="CARBOXYLESTERASE_B_2"/>
    <property type="match status" value="1"/>
</dbReference>
<dbReference type="InterPro" id="IPR029058">
    <property type="entry name" value="AB_hydrolase_fold"/>
</dbReference>
<keyword evidence="2" id="KW-0732">Signal</keyword>
<feature type="region of interest" description="Disordered" evidence="4">
    <location>
        <begin position="759"/>
        <end position="788"/>
    </location>
</feature>
<gene>
    <name evidence="8" type="primary">LOC108665530</name>
</gene>
<dbReference type="Pfam" id="PF00135">
    <property type="entry name" value="COesterase"/>
    <property type="match status" value="2"/>
</dbReference>
<evidence type="ECO:0000256" key="5">
    <source>
        <dbReference type="SAM" id="Phobius"/>
    </source>
</evidence>
<comment type="similarity">
    <text evidence="1">Belongs to the type-B carboxylesterase/lipase family.</text>
</comment>
<keyword evidence="5" id="KW-1133">Transmembrane helix</keyword>
<name>A0A979FL46_HYAAZ</name>
<feature type="region of interest" description="Disordered" evidence="4">
    <location>
        <begin position="655"/>
        <end position="694"/>
    </location>
</feature>
<evidence type="ECO:0000256" key="3">
    <source>
        <dbReference type="ARBA" id="ARBA00023180"/>
    </source>
</evidence>
<dbReference type="AlphaFoldDB" id="A0A979FL46"/>
<feature type="compositionally biased region" description="Low complexity" evidence="4">
    <location>
        <begin position="662"/>
        <end position="677"/>
    </location>
</feature>
<evidence type="ECO:0000256" key="1">
    <source>
        <dbReference type="ARBA" id="ARBA00005964"/>
    </source>
</evidence>
<dbReference type="OMA" id="YETGTQQ"/>
<keyword evidence="5" id="KW-0812">Transmembrane</keyword>
<evidence type="ECO:0000256" key="4">
    <source>
        <dbReference type="SAM" id="MobiDB-lite"/>
    </source>
</evidence>
<dbReference type="InterPro" id="IPR002018">
    <property type="entry name" value="CarbesteraseB"/>
</dbReference>
<reference evidence="8" key="1">
    <citation type="submission" date="2025-08" db="UniProtKB">
        <authorList>
            <consortium name="RefSeq"/>
        </authorList>
    </citation>
    <scope>IDENTIFICATION</scope>
    <source>
        <tissue evidence="8">Whole organism</tissue>
    </source>
</reference>
<accession>A0A979FL46</accession>
<keyword evidence="7" id="KW-1185">Reference proteome</keyword>
<dbReference type="InterPro" id="IPR051093">
    <property type="entry name" value="Neuroligin/BSAL"/>
</dbReference>
<dbReference type="KEGG" id="hazt:108665530"/>
<dbReference type="RefSeq" id="XP_047737398.1">
    <property type="nucleotide sequence ID" value="XM_047881442.1"/>
</dbReference>
<dbReference type="InterPro" id="IPR019819">
    <property type="entry name" value="Carboxylesterase_B_CS"/>
</dbReference>
<keyword evidence="3" id="KW-0325">Glycoprotein</keyword>
<feature type="transmembrane region" description="Helical" evidence="5">
    <location>
        <begin position="730"/>
        <end position="752"/>
    </location>
</feature>
<evidence type="ECO:0000313" key="7">
    <source>
        <dbReference type="Proteomes" id="UP000694843"/>
    </source>
</evidence>
<dbReference type="OrthoDB" id="3200163at2759"/>
<evidence type="ECO:0000256" key="2">
    <source>
        <dbReference type="ARBA" id="ARBA00022729"/>
    </source>
</evidence>
<dbReference type="Gene3D" id="3.40.50.1820">
    <property type="entry name" value="alpha/beta hydrolase"/>
    <property type="match status" value="2"/>
</dbReference>
<dbReference type="GeneID" id="108665530"/>
<protein>
    <submittedName>
        <fullName evidence="8">Neuroligin-1</fullName>
    </submittedName>
</protein>
<feature type="domain" description="Carboxylesterase type B" evidence="6">
    <location>
        <begin position="42"/>
        <end position="245"/>
    </location>
</feature>
<proteinExistence type="inferred from homology"/>
<organism evidence="7 8">
    <name type="scientific">Hyalella azteca</name>
    <name type="common">Amphipod</name>
    <dbReference type="NCBI Taxonomy" id="294128"/>
    <lineage>
        <taxon>Eukaryota</taxon>
        <taxon>Metazoa</taxon>
        <taxon>Ecdysozoa</taxon>
        <taxon>Arthropoda</taxon>
        <taxon>Crustacea</taxon>
        <taxon>Multicrustacea</taxon>
        <taxon>Malacostraca</taxon>
        <taxon>Eumalacostraca</taxon>
        <taxon>Peracarida</taxon>
        <taxon>Amphipoda</taxon>
        <taxon>Senticaudata</taxon>
        <taxon>Talitrida</taxon>
        <taxon>Talitroidea</taxon>
        <taxon>Hyalellidae</taxon>
        <taxon>Hyalella</taxon>
    </lineage>
</organism>
<dbReference type="Proteomes" id="UP000694843">
    <property type="component" value="Unplaced"/>
</dbReference>
<feature type="compositionally biased region" description="Polar residues" evidence="4">
    <location>
        <begin position="765"/>
        <end position="788"/>
    </location>
</feature>
<evidence type="ECO:0000313" key="8">
    <source>
        <dbReference type="RefSeq" id="XP_047737398.1"/>
    </source>
</evidence>
<dbReference type="SUPFAM" id="SSF53474">
    <property type="entry name" value="alpha/beta-Hydrolases"/>
    <property type="match status" value="1"/>
</dbReference>
<sequence length="820" mass="89175">MQTSLLFGPYNCLTSHTPLGLIVHLTLFTNLLVGISTLEYTSVISTRYGQLRGVYQHIPGAGRVAKYLGIPYATPPIAGNRLSPTRAPSQWRSILDATVMPPACPQNPPKKYMSLLQRQSEDCLYLNLYVPDGAKGLPVTVLLHGESFDWGAGSLYDGSYLASHGHVLVATLNYRVGVLGFFNAMQPGSRPIVANYGLMDQLASLHWLQENIGRFGGDPAQVTVMAHSYGAACLSLLILSPAASGELAQVTVMAHSCGAACLSLLILSPAASGELTQVTFMAPSYGAACLSLLILSPAASGSGLFRRVVLMSGTALSPWALVRDPAHYAHQVATQLACPFPQQPATHAAYEKLLHCIRNRSVEQILKVQLSSPQFLSAIGPSEDGVTVKPDWRQRLANLGSDGKTQVEVLLGVSEVMRDKIFTEEQEEKGIDANTRDKLVRTFVANNYHYHLQELVLAITAEYTDWARPSQHPLALRDMTAEALHDASLVAPALTAANSFSSAKRNTFFYVLDNRPRDQSQAPLTELDLLLGSPLGANHPLQPPRNYTKQDKLLSEVVIQLWANFARTGDPNGVEYNSSAVPAAADHDRSQYRATSWEPYDIEHKKYLELGPGRGRVRDHYRAPQVALWTWLLPALEKVGSRFGPDSSFHDAYASSDSFSGPTRPRALLPLTSTRTPTLKDPHHPDSGLNSDLSNMTNPTMSIHDMMDTIEAVQVTGKESFMDDVHYTTALSLTAALGISLLLLNILVLAAFHYRRGVASKSEGHNSGRNRGPTAGSSPSHCETLPSSDTLRSLACPQDWPPDYTVSSCVDSDQIASMHP</sequence>
<dbReference type="PANTHER" id="PTHR43903">
    <property type="entry name" value="NEUROLIGIN"/>
    <property type="match status" value="1"/>
</dbReference>